<keyword evidence="2" id="KW-1185">Reference proteome</keyword>
<reference evidence="1 2" key="1">
    <citation type="submission" date="2015-10" db="EMBL/GenBank/DDBJ databases">
        <title>Genomic differences between typical nodule nitrogen-fixing rhizobial strains and those coming from bean seeds.</title>
        <authorList>
            <person name="Peralta H."/>
            <person name="Aguilar-Vera A."/>
            <person name="Diaz R."/>
            <person name="Mora Y."/>
            <person name="Martinez-Batallar G."/>
            <person name="Salazar E."/>
            <person name="Vargas-Lagunas C."/>
            <person name="Encarnacion S."/>
            <person name="Girard L."/>
            <person name="Mora J."/>
        </authorList>
    </citation>
    <scope>NUCLEOTIDE SEQUENCE [LARGE SCALE GENOMIC DNA]</scope>
    <source>
        <strain evidence="1 2">CFNEI 73</strain>
    </source>
</reference>
<accession>A0A1L3LJX8</accession>
<dbReference type="KEGG" id="same:SAMCFNEI73_Ch1085"/>
<evidence type="ECO:0000313" key="2">
    <source>
        <dbReference type="Proteomes" id="UP000182306"/>
    </source>
</evidence>
<proteinExistence type="predicted"/>
<evidence type="ECO:0000313" key="1">
    <source>
        <dbReference type="EMBL" id="APG90402.1"/>
    </source>
</evidence>
<dbReference type="RefSeq" id="WP_162843174.1">
    <property type="nucleotide sequence ID" value="NZ_CP013107.1"/>
</dbReference>
<dbReference type="AlphaFoldDB" id="A0A1L3LJX8"/>
<name>A0A1L3LJX8_9HYPH</name>
<dbReference type="EMBL" id="CP013107">
    <property type="protein sequence ID" value="APG90402.1"/>
    <property type="molecule type" value="Genomic_DNA"/>
</dbReference>
<sequence>MQTLAKKPLVAPQSRIPQSLLDRFESEWREMRVASETAQKPVPPAE</sequence>
<protein>
    <submittedName>
        <fullName evidence="1">Uncharacterized protein</fullName>
    </submittedName>
</protein>
<dbReference type="Proteomes" id="UP000182306">
    <property type="component" value="Chromosome"/>
</dbReference>
<organism evidence="1 2">
    <name type="scientific">Sinorhizobium americanum</name>
    <dbReference type="NCBI Taxonomy" id="194963"/>
    <lineage>
        <taxon>Bacteria</taxon>
        <taxon>Pseudomonadati</taxon>
        <taxon>Pseudomonadota</taxon>
        <taxon>Alphaproteobacteria</taxon>
        <taxon>Hyphomicrobiales</taxon>
        <taxon>Rhizobiaceae</taxon>
        <taxon>Sinorhizobium/Ensifer group</taxon>
        <taxon>Sinorhizobium</taxon>
    </lineage>
</organism>
<gene>
    <name evidence="1" type="ORF">SAMCFNEI73_Ch1085</name>
</gene>